<accession>A0A840Y1V3</accession>
<evidence type="ECO:0000313" key="2">
    <source>
        <dbReference type="EMBL" id="MBB5693590.1"/>
    </source>
</evidence>
<evidence type="ECO:0000313" key="3">
    <source>
        <dbReference type="Proteomes" id="UP000580654"/>
    </source>
</evidence>
<protein>
    <submittedName>
        <fullName evidence="2">Uncharacterized protein</fullName>
    </submittedName>
</protein>
<dbReference type="PANTHER" id="PTHR30007">
    <property type="entry name" value="PHP DOMAIN PROTEIN"/>
    <property type="match status" value="1"/>
</dbReference>
<dbReference type="AlphaFoldDB" id="A0A840Y1V3"/>
<feature type="compositionally biased region" description="Basic and acidic residues" evidence="1">
    <location>
        <begin position="53"/>
        <end position="62"/>
    </location>
</feature>
<name>A0A840Y1V3_9PROT</name>
<dbReference type="EMBL" id="JACIJD010000006">
    <property type="protein sequence ID" value="MBB5693590.1"/>
    <property type="molecule type" value="Genomic_DNA"/>
</dbReference>
<sequence>MLRWVLRLSRSGTFERLAHALTMADRERLGREASPTAVVLDAPSARSGGVGVKEMRGYDTGKKVTRRKRRALVDTDGRLLMAAASPVSLHESRGVGWWSGPSLGSADEDASPATTTPS</sequence>
<comment type="caution">
    <text evidence="2">The sequence shown here is derived from an EMBL/GenBank/DDBJ whole genome shotgun (WGS) entry which is preliminary data.</text>
</comment>
<reference evidence="2 3" key="1">
    <citation type="submission" date="2020-08" db="EMBL/GenBank/DDBJ databases">
        <title>Genomic Encyclopedia of Type Strains, Phase IV (KMG-IV): sequencing the most valuable type-strain genomes for metagenomic binning, comparative biology and taxonomic classification.</title>
        <authorList>
            <person name="Goeker M."/>
        </authorList>
    </citation>
    <scope>NUCLEOTIDE SEQUENCE [LARGE SCALE GENOMIC DNA]</scope>
    <source>
        <strain evidence="2 3">DSM 25622</strain>
    </source>
</reference>
<dbReference type="Proteomes" id="UP000580654">
    <property type="component" value="Unassembled WGS sequence"/>
</dbReference>
<feature type="region of interest" description="Disordered" evidence="1">
    <location>
        <begin position="40"/>
        <end position="66"/>
    </location>
</feature>
<feature type="region of interest" description="Disordered" evidence="1">
    <location>
        <begin position="98"/>
        <end position="118"/>
    </location>
</feature>
<gene>
    <name evidence="2" type="ORF">FHS87_001623</name>
</gene>
<keyword evidence="3" id="KW-1185">Reference proteome</keyword>
<dbReference type="PANTHER" id="PTHR30007:SF0">
    <property type="entry name" value="TRANSPOSASE"/>
    <property type="match status" value="1"/>
</dbReference>
<organism evidence="2 3">
    <name type="scientific">Muricoccus pecuniae</name>
    <dbReference type="NCBI Taxonomy" id="693023"/>
    <lineage>
        <taxon>Bacteria</taxon>
        <taxon>Pseudomonadati</taxon>
        <taxon>Pseudomonadota</taxon>
        <taxon>Alphaproteobacteria</taxon>
        <taxon>Acetobacterales</taxon>
        <taxon>Roseomonadaceae</taxon>
        <taxon>Muricoccus</taxon>
    </lineage>
</organism>
<evidence type="ECO:0000256" key="1">
    <source>
        <dbReference type="SAM" id="MobiDB-lite"/>
    </source>
</evidence>
<proteinExistence type="predicted"/>